<name>A0AA38C9S8_TAXCH</name>
<evidence type="ECO:0000313" key="2">
    <source>
        <dbReference type="Proteomes" id="UP000824469"/>
    </source>
</evidence>
<accession>A0AA38C9S8</accession>
<organism evidence="1 2">
    <name type="scientific">Taxus chinensis</name>
    <name type="common">Chinese yew</name>
    <name type="synonym">Taxus wallichiana var. chinensis</name>
    <dbReference type="NCBI Taxonomy" id="29808"/>
    <lineage>
        <taxon>Eukaryota</taxon>
        <taxon>Viridiplantae</taxon>
        <taxon>Streptophyta</taxon>
        <taxon>Embryophyta</taxon>
        <taxon>Tracheophyta</taxon>
        <taxon>Spermatophyta</taxon>
        <taxon>Pinopsida</taxon>
        <taxon>Pinidae</taxon>
        <taxon>Conifers II</taxon>
        <taxon>Cupressales</taxon>
        <taxon>Taxaceae</taxon>
        <taxon>Taxus</taxon>
    </lineage>
</organism>
<feature type="non-terminal residue" evidence="1">
    <location>
        <position position="55"/>
    </location>
</feature>
<comment type="caution">
    <text evidence="1">The sequence shown here is derived from an EMBL/GenBank/DDBJ whole genome shotgun (WGS) entry which is preliminary data.</text>
</comment>
<proteinExistence type="predicted"/>
<dbReference type="EMBL" id="JAHRHJ020001300">
    <property type="protein sequence ID" value="KAH9293314.1"/>
    <property type="molecule type" value="Genomic_DNA"/>
</dbReference>
<evidence type="ECO:0008006" key="3">
    <source>
        <dbReference type="Google" id="ProtNLM"/>
    </source>
</evidence>
<keyword evidence="2" id="KW-1185">Reference proteome</keyword>
<evidence type="ECO:0000313" key="1">
    <source>
        <dbReference type="EMBL" id="KAH9293314.1"/>
    </source>
</evidence>
<gene>
    <name evidence="1" type="ORF">KI387_041483</name>
</gene>
<feature type="non-terminal residue" evidence="1">
    <location>
        <position position="1"/>
    </location>
</feature>
<sequence>SIHEAQIALQLYEHLQRVTMLAGIKGAVGIITPFKLQLKCFHRVYVAVLNLMKEK</sequence>
<protein>
    <recommendedName>
        <fullName evidence="3">DNA2/NAM7 helicase-like C-terminal domain-containing protein</fullName>
    </recommendedName>
</protein>
<dbReference type="AlphaFoldDB" id="A0AA38C9S8"/>
<reference evidence="1 2" key="1">
    <citation type="journal article" date="2021" name="Nat. Plants">
        <title>The Taxus genome provides insights into paclitaxel biosynthesis.</title>
        <authorList>
            <person name="Xiong X."/>
            <person name="Gou J."/>
            <person name="Liao Q."/>
            <person name="Li Y."/>
            <person name="Zhou Q."/>
            <person name="Bi G."/>
            <person name="Li C."/>
            <person name="Du R."/>
            <person name="Wang X."/>
            <person name="Sun T."/>
            <person name="Guo L."/>
            <person name="Liang H."/>
            <person name="Lu P."/>
            <person name="Wu Y."/>
            <person name="Zhang Z."/>
            <person name="Ro D.K."/>
            <person name="Shang Y."/>
            <person name="Huang S."/>
            <person name="Yan J."/>
        </authorList>
    </citation>
    <scope>NUCLEOTIDE SEQUENCE [LARGE SCALE GENOMIC DNA]</scope>
    <source>
        <strain evidence="1">Ta-2019</strain>
    </source>
</reference>
<dbReference type="Proteomes" id="UP000824469">
    <property type="component" value="Unassembled WGS sequence"/>
</dbReference>